<dbReference type="GO" id="GO:0005524">
    <property type="term" value="F:ATP binding"/>
    <property type="evidence" value="ECO:0007669"/>
    <property type="project" value="UniProtKB-KW"/>
</dbReference>
<dbReference type="Gene3D" id="3.30.450.90">
    <property type="match status" value="1"/>
</dbReference>
<dbReference type="Proteomes" id="UP000267249">
    <property type="component" value="Chromosome"/>
</dbReference>
<dbReference type="PANTHER" id="PTHR30258:SF2">
    <property type="entry name" value="COMG OPERON PROTEIN 1"/>
    <property type="match status" value="1"/>
</dbReference>
<dbReference type="InterPro" id="IPR001482">
    <property type="entry name" value="T2SS/T4SS_dom"/>
</dbReference>
<evidence type="ECO:0000256" key="3">
    <source>
        <dbReference type="ARBA" id="ARBA00022840"/>
    </source>
</evidence>
<evidence type="ECO:0000313" key="5">
    <source>
        <dbReference type="EMBL" id="AZB72267.1"/>
    </source>
</evidence>
<dbReference type="EMBL" id="CP030139">
    <property type="protein sequence ID" value="AZB72267.1"/>
    <property type="molecule type" value="Genomic_DNA"/>
</dbReference>
<evidence type="ECO:0000256" key="1">
    <source>
        <dbReference type="ARBA" id="ARBA00006611"/>
    </source>
</evidence>
<dbReference type="InterPro" id="IPR027417">
    <property type="entry name" value="P-loop_NTPase"/>
</dbReference>
<gene>
    <name evidence="5" type="ORF">DOP62_05600</name>
</gene>
<evidence type="ECO:0000259" key="4">
    <source>
        <dbReference type="SMART" id="SM00382"/>
    </source>
</evidence>
<dbReference type="FunFam" id="3.30.450.90:FF:000001">
    <property type="entry name" value="Type II secretion system ATPase GspE"/>
    <property type="match status" value="1"/>
</dbReference>
<dbReference type="CDD" id="cd01129">
    <property type="entry name" value="PulE-GspE-like"/>
    <property type="match status" value="1"/>
</dbReference>
<organism evidence="5 6">
    <name type="scientific">Synechococcus elongatus PCC 11801</name>
    <dbReference type="NCBI Taxonomy" id="2219813"/>
    <lineage>
        <taxon>Bacteria</taxon>
        <taxon>Bacillati</taxon>
        <taxon>Cyanobacteriota</taxon>
        <taxon>Cyanophyceae</taxon>
        <taxon>Synechococcales</taxon>
        <taxon>Synechococcaceae</taxon>
        <taxon>Synechococcus</taxon>
    </lineage>
</organism>
<dbReference type="SMART" id="SM00382">
    <property type="entry name" value="AAA"/>
    <property type="match status" value="1"/>
</dbReference>
<keyword evidence="3" id="KW-0067">ATP-binding</keyword>
<dbReference type="Pfam" id="PF00437">
    <property type="entry name" value="T2SSE"/>
    <property type="match status" value="1"/>
</dbReference>
<reference evidence="5 6" key="1">
    <citation type="journal article" date="2018" name="Sci. Rep.">
        <title>Genome Features and Biochemical Characteristics of a Robust, Fast Growing and Naturally Transformable Cyanobacterium Synechococcus elongatus PCC 11801 Isolated from India.</title>
        <authorList>
            <person name="Jaiswal D."/>
            <person name="Sengupta A."/>
            <person name="Sohoni S."/>
            <person name="Sengupta S."/>
            <person name="Phadnavis A.G."/>
            <person name="Pakrasi H.B."/>
            <person name="Wangikar P.P."/>
        </authorList>
    </citation>
    <scope>NUCLEOTIDE SEQUENCE [LARGE SCALE GENOMIC DNA]</scope>
    <source>
        <strain evidence="5 6">PCC 11801</strain>
    </source>
</reference>
<dbReference type="FunFam" id="3.40.50.300:FF:000398">
    <property type="entry name" value="Type IV pilus assembly ATPase PilB"/>
    <property type="match status" value="1"/>
</dbReference>
<name>A0AAN1UU77_SYNEL</name>
<accession>A0AAN1UU77</accession>
<evidence type="ECO:0000256" key="2">
    <source>
        <dbReference type="ARBA" id="ARBA00022741"/>
    </source>
</evidence>
<keyword evidence="2" id="KW-0547">Nucleotide-binding</keyword>
<feature type="domain" description="AAA+ ATPase" evidence="4">
    <location>
        <begin position="360"/>
        <end position="512"/>
    </location>
</feature>
<dbReference type="PANTHER" id="PTHR30258">
    <property type="entry name" value="TYPE II SECRETION SYSTEM PROTEIN GSPE-RELATED"/>
    <property type="match status" value="1"/>
</dbReference>
<evidence type="ECO:0000313" key="6">
    <source>
        <dbReference type="Proteomes" id="UP000267249"/>
    </source>
</evidence>
<dbReference type="InterPro" id="IPR003593">
    <property type="entry name" value="AAA+_ATPase"/>
</dbReference>
<dbReference type="Gene3D" id="3.30.300.160">
    <property type="entry name" value="Type II secretion system, protein E, N-terminal domain"/>
    <property type="match status" value="1"/>
</dbReference>
<dbReference type="SUPFAM" id="SSF52540">
    <property type="entry name" value="P-loop containing nucleoside triphosphate hydrolases"/>
    <property type="match status" value="1"/>
</dbReference>
<dbReference type="GO" id="GO:0005886">
    <property type="term" value="C:plasma membrane"/>
    <property type="evidence" value="ECO:0007669"/>
    <property type="project" value="TreeGrafter"/>
</dbReference>
<dbReference type="GO" id="GO:0016887">
    <property type="term" value="F:ATP hydrolysis activity"/>
    <property type="evidence" value="ECO:0007669"/>
    <property type="project" value="TreeGrafter"/>
</dbReference>
<dbReference type="Gene3D" id="3.40.50.300">
    <property type="entry name" value="P-loop containing nucleotide triphosphate hydrolases"/>
    <property type="match status" value="1"/>
</dbReference>
<dbReference type="SUPFAM" id="SSF160246">
    <property type="entry name" value="EspE N-terminal domain-like"/>
    <property type="match status" value="1"/>
</dbReference>
<dbReference type="AlphaFoldDB" id="A0AAN1UU77"/>
<proteinExistence type="inferred from homology"/>
<dbReference type="InterPro" id="IPR007831">
    <property type="entry name" value="T2SS_GspE_N"/>
</dbReference>
<comment type="similarity">
    <text evidence="1">Belongs to the GSP E family.</text>
</comment>
<dbReference type="Pfam" id="PF05157">
    <property type="entry name" value="MshEN"/>
    <property type="match status" value="1"/>
</dbReference>
<dbReference type="RefSeq" id="WP_208676343.1">
    <property type="nucleotide sequence ID" value="NZ_CP030139.2"/>
</dbReference>
<dbReference type="InterPro" id="IPR037257">
    <property type="entry name" value="T2SS_E_N_sf"/>
</dbReference>
<protein>
    <submittedName>
        <fullName evidence="5">GspE/PulE family protein</fullName>
    </submittedName>
</protein>
<sequence>MPDQPISPRHALIALNQFSSFGNKLVQAGYVDSEQLQTALVESRRSGQSLPQVISALTGQSLPPELMQQFRRQQLFELKILHGVESLNPEQSQYSEELIHELIADLVPIETCRRHQLLPLERHEAPPRAVIAMVDPNNLDALDELNRLLRPRGYALQRLVITLEDYERLVAGYLDQQVERQQAAQAQQLGDFSEELANLESFDLTEISEQEEDLAKALQEADDAPIVSLANKILLKALTEGASDIHVEPQEEGLRVRLRRDGVLHQEFGMLPKKIQAALISRLKIMANLDIAERRVPQDGRIRRMFQGRKIDFRVNSLPSHFGEKICMRLLDNSATQLGLDQLITDPDALALVRDMGSRPYGLILVTGPTGSGKSTSLYSLLAERNDPAININTAEDPIEYTLPGLTQVQVLREKGMNFASILRAFMRQDPDVILVGETRDLETARTAIEAALTGHLVLTTLHANDAPSAIARLSEMGVEPYLVSGSLIGVVSQRLMRRVCPDCRIPYTPSPEELGRYGLSASQELDVTFYKARTLMADELAQARSQGQVCRTCRGTGYKGRVGVYEVMRVNEVLQVAINQGLPTERLKEIAVEQGMKTLLSYSLELVRQGYTTFEEVDRVTFTDSGVEAELKAKRKIGLTCHTCGAGLQPEWLDCPYCLTPRFGN</sequence>